<keyword evidence="6" id="KW-1185">Reference proteome</keyword>
<gene>
    <name evidence="5" type="ORF">CKAN_00454000</name>
</gene>
<feature type="transmembrane region" description="Helical" evidence="3">
    <location>
        <begin position="146"/>
        <end position="166"/>
    </location>
</feature>
<name>A0A3S3M2Y3_9MAGN</name>
<dbReference type="GO" id="GO:0005739">
    <property type="term" value="C:mitochondrion"/>
    <property type="evidence" value="ECO:0007669"/>
    <property type="project" value="TreeGrafter"/>
</dbReference>
<sequence>MVTAPQHVFNFQFFTALTKPTTRPTQANLRFNGSYKDGKNRVTHPSFPPLSRGKSVFKNPHNTTPPKSLSLFAILSHWHFIKHFIGSCLFLPSFPFSALPFLFLTLACSPQSPSDTTHVAGSDSLLPFDGVIGKEDGVTLREMGKVALGLAVGSALASCAIAAILVSRRVKSRRKWNKVVGVLKEFEEGCSTSIGRLRQVVDAMAVEMHAGLASEGGSKLKMLLTFIDNLPNGSERGNYYALDLGGSDFRVLRIQLRGERSTITEPHVEQQPIPQHLMTSTSEGLFDFIASALERFLEREGDEFELPSNKKELGFTFPFPVRQLSVSSGILFKWTKGFAIEDMGINYNIID</sequence>
<dbReference type="GO" id="GO:0004396">
    <property type="term" value="F:hexokinase activity"/>
    <property type="evidence" value="ECO:0007669"/>
    <property type="project" value="UniProtKB-UniRule"/>
</dbReference>
<dbReference type="GO" id="GO:0005829">
    <property type="term" value="C:cytosol"/>
    <property type="evidence" value="ECO:0007669"/>
    <property type="project" value="TreeGrafter"/>
</dbReference>
<dbReference type="OrthoDB" id="419537at2759"/>
<comment type="caution">
    <text evidence="5">The sequence shown here is derived from an EMBL/GenBank/DDBJ whole genome shotgun (WGS) entry which is preliminary data.</text>
</comment>
<dbReference type="GO" id="GO:0001678">
    <property type="term" value="P:intracellular glucose homeostasis"/>
    <property type="evidence" value="ECO:0007669"/>
    <property type="project" value="InterPro"/>
</dbReference>
<evidence type="ECO:0000256" key="3">
    <source>
        <dbReference type="SAM" id="Phobius"/>
    </source>
</evidence>
<dbReference type="PRINTS" id="PR00475">
    <property type="entry name" value="HEXOKINASE"/>
</dbReference>
<keyword evidence="1" id="KW-0808">Transferase</keyword>
<evidence type="ECO:0000256" key="1">
    <source>
        <dbReference type="RuleBase" id="RU362007"/>
    </source>
</evidence>
<dbReference type="Gene3D" id="3.40.367.20">
    <property type="match status" value="1"/>
</dbReference>
<dbReference type="InterPro" id="IPR022672">
    <property type="entry name" value="Hexokinase_N"/>
</dbReference>
<evidence type="ECO:0000313" key="6">
    <source>
        <dbReference type="Proteomes" id="UP000283530"/>
    </source>
</evidence>
<dbReference type="EMBL" id="QPKB01000002">
    <property type="protein sequence ID" value="RWR76123.1"/>
    <property type="molecule type" value="Genomic_DNA"/>
</dbReference>
<dbReference type="Pfam" id="PF00349">
    <property type="entry name" value="Hexokinase_1"/>
    <property type="match status" value="1"/>
</dbReference>
<dbReference type="InterPro" id="IPR001312">
    <property type="entry name" value="Hexokinase"/>
</dbReference>
<dbReference type="PROSITE" id="PS51748">
    <property type="entry name" value="HEXOKINASE_2"/>
    <property type="match status" value="1"/>
</dbReference>
<dbReference type="GO" id="GO:0006096">
    <property type="term" value="P:glycolytic process"/>
    <property type="evidence" value="ECO:0007669"/>
    <property type="project" value="UniProtKB-KW"/>
</dbReference>
<dbReference type="InterPro" id="IPR043129">
    <property type="entry name" value="ATPase_NBD"/>
</dbReference>
<keyword evidence="1" id="KW-0547">Nucleotide-binding</keyword>
<comment type="similarity">
    <text evidence="1">Belongs to the hexokinase family.</text>
</comment>
<dbReference type="GO" id="GO:0005524">
    <property type="term" value="F:ATP binding"/>
    <property type="evidence" value="ECO:0007669"/>
    <property type="project" value="UniProtKB-UniRule"/>
</dbReference>
<dbReference type="Proteomes" id="UP000283530">
    <property type="component" value="Unassembled WGS sequence"/>
</dbReference>
<dbReference type="STRING" id="337451.A0A3S3M2Y3"/>
<proteinExistence type="inferred from homology"/>
<feature type="domain" description="Hexokinase N-terminal" evidence="4">
    <location>
        <begin position="183"/>
        <end position="343"/>
    </location>
</feature>
<dbReference type="GO" id="GO:0005536">
    <property type="term" value="F:D-glucose binding"/>
    <property type="evidence" value="ECO:0007669"/>
    <property type="project" value="InterPro"/>
</dbReference>
<organism evidence="5 6">
    <name type="scientific">Cinnamomum micranthum f. kanehirae</name>
    <dbReference type="NCBI Taxonomy" id="337451"/>
    <lineage>
        <taxon>Eukaryota</taxon>
        <taxon>Viridiplantae</taxon>
        <taxon>Streptophyta</taxon>
        <taxon>Embryophyta</taxon>
        <taxon>Tracheophyta</taxon>
        <taxon>Spermatophyta</taxon>
        <taxon>Magnoliopsida</taxon>
        <taxon>Magnoliidae</taxon>
        <taxon>Laurales</taxon>
        <taxon>Lauraceae</taxon>
        <taxon>Cinnamomum</taxon>
    </lineage>
</organism>
<dbReference type="AlphaFoldDB" id="A0A3S3M2Y3"/>
<keyword evidence="1" id="KW-0067">ATP-binding</keyword>
<protein>
    <recommendedName>
        <fullName evidence="1">Phosphotransferase</fullName>
        <ecNumber evidence="1">2.7.1.-</ecNumber>
    </recommendedName>
</protein>
<reference evidence="5 6" key="1">
    <citation type="journal article" date="2019" name="Nat. Plants">
        <title>Stout camphor tree genome fills gaps in understanding of flowering plant genome evolution.</title>
        <authorList>
            <person name="Chaw S.M."/>
            <person name="Liu Y.C."/>
            <person name="Wu Y.W."/>
            <person name="Wang H.Y."/>
            <person name="Lin C.I."/>
            <person name="Wu C.S."/>
            <person name="Ke H.M."/>
            <person name="Chang L.Y."/>
            <person name="Hsu C.Y."/>
            <person name="Yang H.T."/>
            <person name="Sudianto E."/>
            <person name="Hsu M.H."/>
            <person name="Wu K.P."/>
            <person name="Wang L.N."/>
            <person name="Leebens-Mack J.H."/>
            <person name="Tsai I.J."/>
        </authorList>
    </citation>
    <scope>NUCLEOTIDE SEQUENCE [LARGE SCALE GENOMIC DNA]</scope>
    <source>
        <strain evidence="6">cv. Chaw 1501</strain>
        <tissue evidence="5">Young leaves</tissue>
    </source>
</reference>
<feature type="region of interest" description="Disordered" evidence="2">
    <location>
        <begin position="31"/>
        <end position="59"/>
    </location>
</feature>
<keyword evidence="3" id="KW-0812">Transmembrane</keyword>
<keyword evidence="1 5" id="KW-0418">Kinase</keyword>
<evidence type="ECO:0000313" key="5">
    <source>
        <dbReference type="EMBL" id="RWR76123.1"/>
    </source>
</evidence>
<dbReference type="EC" id="2.7.1.-" evidence="1"/>
<keyword evidence="3" id="KW-0472">Membrane</keyword>
<dbReference type="PANTHER" id="PTHR19443">
    <property type="entry name" value="HEXOKINASE"/>
    <property type="match status" value="1"/>
</dbReference>
<dbReference type="Gene3D" id="3.30.420.40">
    <property type="match status" value="1"/>
</dbReference>
<evidence type="ECO:0000259" key="4">
    <source>
        <dbReference type="Pfam" id="PF00349"/>
    </source>
</evidence>
<dbReference type="PANTHER" id="PTHR19443:SF6">
    <property type="entry name" value="HEXOKINASE-4"/>
    <property type="match status" value="1"/>
</dbReference>
<evidence type="ECO:0000256" key="2">
    <source>
        <dbReference type="SAM" id="MobiDB-lite"/>
    </source>
</evidence>
<keyword evidence="1" id="KW-0324">Glycolysis</keyword>
<accession>A0A3S3M2Y3</accession>
<feature type="transmembrane region" description="Helical" evidence="3">
    <location>
        <begin position="84"/>
        <end position="107"/>
    </location>
</feature>
<dbReference type="SUPFAM" id="SSF53067">
    <property type="entry name" value="Actin-like ATPase domain"/>
    <property type="match status" value="1"/>
</dbReference>
<keyword evidence="3" id="KW-1133">Transmembrane helix</keyword>